<feature type="domain" description="Signal transduction histidine kinase osmosensitive K+ channel sensor N-terminal" evidence="4">
    <location>
        <begin position="410"/>
        <end position="619"/>
    </location>
</feature>
<evidence type="ECO:0000313" key="5">
    <source>
        <dbReference type="EMBL" id="MBB3111598.1"/>
    </source>
</evidence>
<reference evidence="5 6" key="1">
    <citation type="submission" date="2020-08" db="EMBL/GenBank/DDBJ databases">
        <title>Genomic Encyclopedia of Type Strains, Phase III (KMG-III): the genomes of soil and plant-associated and newly described type strains.</title>
        <authorList>
            <person name="Whitman W."/>
        </authorList>
    </citation>
    <scope>NUCLEOTIDE SEQUENCE [LARGE SCALE GENOMIC DNA]</scope>
    <source>
        <strain evidence="5 6">CECT 5862</strain>
    </source>
</reference>
<evidence type="ECO:0000313" key="6">
    <source>
        <dbReference type="Proteomes" id="UP000570361"/>
    </source>
</evidence>
<dbReference type="FunFam" id="3.40.50.300:FF:000483">
    <property type="entry name" value="Sensor histidine kinase KdpD"/>
    <property type="match status" value="1"/>
</dbReference>
<dbReference type="InterPro" id="IPR014729">
    <property type="entry name" value="Rossmann-like_a/b/a_fold"/>
</dbReference>
<name>A0A7W5FNW1_9BACL</name>
<dbReference type="GO" id="GO:0005886">
    <property type="term" value="C:plasma membrane"/>
    <property type="evidence" value="ECO:0007669"/>
    <property type="project" value="TreeGrafter"/>
</dbReference>
<dbReference type="SUPFAM" id="SSF52402">
    <property type="entry name" value="Adenine nucleotide alpha hydrolases-like"/>
    <property type="match status" value="2"/>
</dbReference>
<keyword evidence="3" id="KW-0902">Two-component regulatory system</keyword>
<sequence length="769" mass="87647">MEGFRRRSPEEILRSISELKRGRLKVYVGPFSGSGKTYHMLHEGNALRKQGIDVVICAVSTMQRKETVDQIGCLERVPSLHWHADGVEKKDLNIETLLARNPEVVLVDGLAHRNRPEARFKTRLEDILHLLKHGISVITTMNVYELEGYSELAQRLTGIEAEETVPAGTLELADEIRLIDVTPESILSRLSEGVLETRNASLFKRDKLDKLRELALRLVAEGVNESLEKHREALGLLGPSGASERILVSTQYHWNGSIYIRRGQQIAKRLGGDMLIVTFVHPKKPMNKDQAAFKRSIVKLAEKLDAGFAELPFAHRRAIPKQLMDYALANKVTRIVLGHSKQTVWQEWWRGSVVHRLMKLTRHVDLFFMADSAGQKGERILPASIASKTDTNLYKRLSGTEVEEQINRIKRGTFKIYIGAAPGVGKTYTMLREGNILLKKGIQVVIGLLETHGRKETQDQIGEVSTLPRKVVHYQGARLEEMDTEAIIRLNPEVALIDELAHTNVPGSKNKKRYEDILEILEAGISVISTMNVQHVESLNDAVEQLTGVRVRETVPDHILRLADEVQLIDVAPNALRQRLREGKIYARNKVDQALNHFFKTGNLIALRELALREIADDVDERLEAREHRGSLRGPWRRQEFIFVCVTLSPRAESLIRRGFRIAHRLKAEWVVHYAVVQAELSEEQQKRVEMLKELTLRFGGRFELRHVDHPRQVAHKLLEEANRYKSTQLIIGRSHRKLWQRLRYGSTVKTILTIGRHMDVLVVSERNA</sequence>
<dbReference type="InterPro" id="IPR003852">
    <property type="entry name" value="Sig_transdc_His_kinase_KdpD_N"/>
</dbReference>
<dbReference type="GO" id="GO:0000155">
    <property type="term" value="F:phosphorelay sensor kinase activity"/>
    <property type="evidence" value="ECO:0007669"/>
    <property type="project" value="InterPro"/>
</dbReference>
<evidence type="ECO:0000256" key="3">
    <source>
        <dbReference type="ARBA" id="ARBA00023012"/>
    </source>
</evidence>
<dbReference type="EC" id="2.7.13.3" evidence="5"/>
<proteinExistence type="predicted"/>
<comment type="caution">
    <text evidence="5">The sequence shown here is derived from an EMBL/GenBank/DDBJ whole genome shotgun (WGS) entry which is preliminary data.</text>
</comment>
<keyword evidence="2 5" id="KW-0418">Kinase</keyword>
<evidence type="ECO:0000259" key="4">
    <source>
        <dbReference type="Pfam" id="PF02702"/>
    </source>
</evidence>
<evidence type="ECO:0000256" key="2">
    <source>
        <dbReference type="ARBA" id="ARBA00022777"/>
    </source>
</evidence>
<dbReference type="EMBL" id="JACHXK010000008">
    <property type="protein sequence ID" value="MBB3111598.1"/>
    <property type="molecule type" value="Genomic_DNA"/>
</dbReference>
<dbReference type="RefSeq" id="WP_183601474.1">
    <property type="nucleotide sequence ID" value="NZ_JACHXK010000008.1"/>
</dbReference>
<dbReference type="PANTHER" id="PTHR45569:SF1">
    <property type="entry name" value="SENSOR PROTEIN KDPD"/>
    <property type="match status" value="1"/>
</dbReference>
<keyword evidence="1 5" id="KW-0808">Transferase</keyword>
<dbReference type="SUPFAM" id="SSF52540">
    <property type="entry name" value="P-loop containing nucleoside triphosphate hydrolases"/>
    <property type="match status" value="2"/>
</dbReference>
<accession>A0A7W5FNW1</accession>
<dbReference type="Pfam" id="PF02702">
    <property type="entry name" value="KdpD"/>
    <property type="match status" value="2"/>
</dbReference>
<dbReference type="Gene3D" id="3.40.50.620">
    <property type="entry name" value="HUPs"/>
    <property type="match status" value="1"/>
</dbReference>
<dbReference type="Proteomes" id="UP000570361">
    <property type="component" value="Unassembled WGS sequence"/>
</dbReference>
<dbReference type="AlphaFoldDB" id="A0A7W5FNW1"/>
<gene>
    <name evidence="5" type="ORF">FHS18_003666</name>
</gene>
<dbReference type="PANTHER" id="PTHR45569">
    <property type="entry name" value="SENSOR PROTEIN KDPD"/>
    <property type="match status" value="1"/>
</dbReference>
<dbReference type="Gene3D" id="3.40.50.300">
    <property type="entry name" value="P-loop containing nucleotide triphosphate hydrolases"/>
    <property type="match status" value="2"/>
</dbReference>
<dbReference type="GO" id="GO:0005737">
    <property type="term" value="C:cytoplasm"/>
    <property type="evidence" value="ECO:0007669"/>
    <property type="project" value="UniProtKB-ARBA"/>
</dbReference>
<organism evidence="5 6">
    <name type="scientific">Paenibacillus phyllosphaerae</name>
    <dbReference type="NCBI Taxonomy" id="274593"/>
    <lineage>
        <taxon>Bacteria</taxon>
        <taxon>Bacillati</taxon>
        <taxon>Bacillota</taxon>
        <taxon>Bacilli</taxon>
        <taxon>Bacillales</taxon>
        <taxon>Paenibacillaceae</taxon>
        <taxon>Paenibacillus</taxon>
    </lineage>
</organism>
<protein>
    <submittedName>
        <fullName evidence="5">Two-component system sensor histidine kinase KdpD</fullName>
        <ecNumber evidence="5">2.7.13.3</ecNumber>
    </submittedName>
</protein>
<evidence type="ECO:0000256" key="1">
    <source>
        <dbReference type="ARBA" id="ARBA00022679"/>
    </source>
</evidence>
<dbReference type="InterPro" id="IPR052023">
    <property type="entry name" value="Histidine_kinase_KdpD"/>
</dbReference>
<feature type="domain" description="Signal transduction histidine kinase osmosensitive K+ channel sensor N-terminal" evidence="4">
    <location>
        <begin position="20"/>
        <end position="223"/>
    </location>
</feature>
<dbReference type="InterPro" id="IPR027417">
    <property type="entry name" value="P-loop_NTPase"/>
</dbReference>
<keyword evidence="6" id="KW-1185">Reference proteome</keyword>